<evidence type="ECO:0000256" key="5">
    <source>
        <dbReference type="SAM" id="Phobius"/>
    </source>
</evidence>
<accession>A0A2C5XST6</accession>
<evidence type="ECO:0000256" key="2">
    <source>
        <dbReference type="ARBA" id="ARBA00022692"/>
    </source>
</evidence>
<dbReference type="AlphaFoldDB" id="A0A2C5XST6"/>
<evidence type="ECO:0000256" key="3">
    <source>
        <dbReference type="ARBA" id="ARBA00022989"/>
    </source>
</evidence>
<dbReference type="GO" id="GO:0005506">
    <property type="term" value="F:iron ion binding"/>
    <property type="evidence" value="ECO:0007669"/>
    <property type="project" value="InterPro"/>
</dbReference>
<dbReference type="GO" id="GO:0016020">
    <property type="term" value="C:membrane"/>
    <property type="evidence" value="ECO:0007669"/>
    <property type="project" value="UniProtKB-SubCell"/>
</dbReference>
<dbReference type="Pfam" id="PF04116">
    <property type="entry name" value="FA_hydroxylase"/>
    <property type="match status" value="1"/>
</dbReference>
<proteinExistence type="predicted"/>
<keyword evidence="4 5" id="KW-0472">Membrane</keyword>
<evidence type="ECO:0000256" key="4">
    <source>
        <dbReference type="ARBA" id="ARBA00023136"/>
    </source>
</evidence>
<name>A0A2C5XST6_9HYPO</name>
<evidence type="ECO:0000313" key="8">
    <source>
        <dbReference type="Proteomes" id="UP000224854"/>
    </source>
</evidence>
<dbReference type="InterPro" id="IPR050307">
    <property type="entry name" value="Sterol_Desaturase_Related"/>
</dbReference>
<dbReference type="GO" id="GO:0008610">
    <property type="term" value="P:lipid biosynthetic process"/>
    <property type="evidence" value="ECO:0007669"/>
    <property type="project" value="InterPro"/>
</dbReference>
<comment type="caution">
    <text evidence="7">The sequence shown here is derived from an EMBL/GenBank/DDBJ whole genome shotgun (WGS) entry which is preliminary data.</text>
</comment>
<dbReference type="OrthoDB" id="408954at2759"/>
<dbReference type="GO" id="GO:0016491">
    <property type="term" value="F:oxidoreductase activity"/>
    <property type="evidence" value="ECO:0007669"/>
    <property type="project" value="InterPro"/>
</dbReference>
<evidence type="ECO:0000256" key="1">
    <source>
        <dbReference type="ARBA" id="ARBA00004370"/>
    </source>
</evidence>
<sequence length="336" mass="37385">MAHHQTSPSAPYALTPKPALVSGISDLHLSLLVPFAVHWLTSAVFELCQRMGWLEQYRLHSSVEELARNRALQTLLGLALGAFGEGDMTGSEEYELTAYIGRVEAAWAACAMLVLPTGIDLKTLGSRLSKVLSRGAVTGHRQPAVLIGSLLYWYIVPAFQFFITIVVADAIMYCLHRLGHTNKWIYKHIHSHHHRLYVPYSWGASYNHPFDSLVVDGLSYAVGFWASGMSNRLSIFLLGYASFKNILDHAGYQFPWNPIAWATGMDASFHDVHHQSWGLKAKETNFGVHLGIWDRIMGTHFDNQELVATLRSRTRISAEEAAAQAIGGSVVSKERL</sequence>
<evidence type="ECO:0000259" key="6">
    <source>
        <dbReference type="Pfam" id="PF04116"/>
    </source>
</evidence>
<keyword evidence="8" id="KW-1185">Reference proteome</keyword>
<feature type="transmembrane region" description="Helical" evidence="5">
    <location>
        <begin position="151"/>
        <end position="175"/>
    </location>
</feature>
<dbReference type="InterPro" id="IPR006694">
    <property type="entry name" value="Fatty_acid_hydroxylase"/>
</dbReference>
<dbReference type="PANTHER" id="PTHR11863">
    <property type="entry name" value="STEROL DESATURASE"/>
    <property type="match status" value="1"/>
</dbReference>
<protein>
    <recommendedName>
        <fullName evidence="6">Fatty acid hydroxylase domain-containing protein</fullName>
    </recommendedName>
</protein>
<dbReference type="Proteomes" id="UP000224854">
    <property type="component" value="Unassembled WGS sequence"/>
</dbReference>
<comment type="subcellular location">
    <subcellularLocation>
        <location evidence="1">Membrane</location>
    </subcellularLocation>
</comment>
<dbReference type="EMBL" id="NJEU01001022">
    <property type="protein sequence ID" value="PHH68968.1"/>
    <property type="molecule type" value="Genomic_DNA"/>
</dbReference>
<evidence type="ECO:0000313" key="7">
    <source>
        <dbReference type="EMBL" id="PHH68968.1"/>
    </source>
</evidence>
<gene>
    <name evidence="7" type="ORF">CDD82_157</name>
</gene>
<keyword evidence="3 5" id="KW-1133">Transmembrane helix</keyword>
<keyword evidence="2 5" id="KW-0812">Transmembrane</keyword>
<reference evidence="7 8" key="1">
    <citation type="submission" date="2017-06" db="EMBL/GenBank/DDBJ databases">
        <title>Ant-infecting Ophiocordyceps genomes reveal a high diversity of potential behavioral manipulation genes and a possible major role for enterotoxins.</title>
        <authorList>
            <person name="De Bekker C."/>
            <person name="Evans H.C."/>
            <person name="Brachmann A."/>
            <person name="Hughes D.P."/>
        </authorList>
    </citation>
    <scope>NUCLEOTIDE SEQUENCE [LARGE SCALE GENOMIC DNA]</scope>
    <source>
        <strain evidence="7 8">1348a</strain>
    </source>
</reference>
<feature type="domain" description="Fatty acid hydroxylase" evidence="6">
    <location>
        <begin position="162"/>
        <end position="299"/>
    </location>
</feature>
<organism evidence="7 8">
    <name type="scientific">Ophiocordyceps australis</name>
    <dbReference type="NCBI Taxonomy" id="1399860"/>
    <lineage>
        <taxon>Eukaryota</taxon>
        <taxon>Fungi</taxon>
        <taxon>Dikarya</taxon>
        <taxon>Ascomycota</taxon>
        <taxon>Pezizomycotina</taxon>
        <taxon>Sordariomycetes</taxon>
        <taxon>Hypocreomycetidae</taxon>
        <taxon>Hypocreales</taxon>
        <taxon>Ophiocordycipitaceae</taxon>
        <taxon>Ophiocordyceps</taxon>
    </lineage>
</organism>